<evidence type="ECO:0000313" key="3">
    <source>
        <dbReference type="EMBL" id="TXG66913.1"/>
    </source>
</evidence>
<dbReference type="PANTHER" id="PTHR33463:SF204">
    <property type="entry name" value="NB-ARC DOMAIN-CONTAINING PROTEIN"/>
    <property type="match status" value="1"/>
</dbReference>
<organism evidence="3 4">
    <name type="scientific">Acer yangbiense</name>
    <dbReference type="NCBI Taxonomy" id="1000413"/>
    <lineage>
        <taxon>Eukaryota</taxon>
        <taxon>Viridiplantae</taxon>
        <taxon>Streptophyta</taxon>
        <taxon>Embryophyta</taxon>
        <taxon>Tracheophyta</taxon>
        <taxon>Spermatophyta</taxon>
        <taxon>Magnoliopsida</taxon>
        <taxon>eudicotyledons</taxon>
        <taxon>Gunneridae</taxon>
        <taxon>Pentapetalae</taxon>
        <taxon>rosids</taxon>
        <taxon>malvids</taxon>
        <taxon>Sapindales</taxon>
        <taxon>Sapindaceae</taxon>
        <taxon>Hippocastanoideae</taxon>
        <taxon>Acereae</taxon>
        <taxon>Acer</taxon>
    </lineage>
</organism>
<dbReference type="Gene3D" id="3.80.10.10">
    <property type="entry name" value="Ribonuclease Inhibitor"/>
    <property type="match status" value="1"/>
</dbReference>
<name>A0A5C7IC63_9ROSI</name>
<dbReference type="InterPro" id="IPR050905">
    <property type="entry name" value="Plant_NBS-LRR"/>
</dbReference>
<feature type="domain" description="Disease resistance protein At4g27190-like leucine-rich repeats" evidence="2">
    <location>
        <begin position="2"/>
        <end position="59"/>
    </location>
</feature>
<gene>
    <name evidence="3" type="ORF">EZV62_008188</name>
</gene>
<dbReference type="InterPro" id="IPR032675">
    <property type="entry name" value="LRR_dom_sf"/>
</dbReference>
<dbReference type="InterPro" id="IPR057135">
    <property type="entry name" value="At4g27190-like_LRR"/>
</dbReference>
<feature type="domain" description="Disease resistance protein At4g27190-like leucine-rich repeats" evidence="2">
    <location>
        <begin position="169"/>
        <end position="285"/>
    </location>
</feature>
<dbReference type="PANTHER" id="PTHR33463">
    <property type="entry name" value="NB-ARC DOMAIN-CONTAINING PROTEIN-RELATED"/>
    <property type="match status" value="1"/>
</dbReference>
<comment type="caution">
    <text evidence="3">The sequence shown here is derived from an EMBL/GenBank/DDBJ whole genome shotgun (WGS) entry which is preliminary data.</text>
</comment>
<feature type="domain" description="Disease resistance protein At4g27190-like leucine-rich repeats" evidence="2">
    <location>
        <begin position="61"/>
        <end position="154"/>
    </location>
</feature>
<protein>
    <recommendedName>
        <fullName evidence="2">Disease resistance protein At4g27190-like leucine-rich repeats domain-containing protein</fullName>
    </recommendedName>
</protein>
<accession>A0A5C7IC63</accession>
<evidence type="ECO:0000256" key="1">
    <source>
        <dbReference type="ARBA" id="ARBA00022821"/>
    </source>
</evidence>
<dbReference type="Pfam" id="PF23247">
    <property type="entry name" value="LRR_RPS2"/>
    <property type="match status" value="3"/>
</dbReference>
<reference evidence="4" key="1">
    <citation type="journal article" date="2019" name="Gigascience">
        <title>De novo genome assembly of the endangered Acer yangbiense, a plant species with extremely small populations endemic to Yunnan Province, China.</title>
        <authorList>
            <person name="Yang J."/>
            <person name="Wariss H.M."/>
            <person name="Tao L."/>
            <person name="Zhang R."/>
            <person name="Yun Q."/>
            <person name="Hollingsworth P."/>
            <person name="Dao Z."/>
            <person name="Luo G."/>
            <person name="Guo H."/>
            <person name="Ma Y."/>
            <person name="Sun W."/>
        </authorList>
    </citation>
    <scope>NUCLEOTIDE SEQUENCE [LARGE SCALE GENOMIC DNA]</scope>
    <source>
        <strain evidence="4">cv. Malutang</strain>
    </source>
</reference>
<keyword evidence="4" id="KW-1185">Reference proteome</keyword>
<dbReference type="EMBL" id="VAHF01000003">
    <property type="protein sequence ID" value="TXG66913.1"/>
    <property type="molecule type" value="Genomic_DNA"/>
</dbReference>
<evidence type="ECO:0000259" key="2">
    <source>
        <dbReference type="Pfam" id="PF23247"/>
    </source>
</evidence>
<proteinExistence type="predicted"/>
<dbReference type="SUPFAM" id="SSF52047">
    <property type="entry name" value="RNI-like"/>
    <property type="match status" value="1"/>
</dbReference>
<dbReference type="AlphaFoldDB" id="A0A5C7IC63"/>
<dbReference type="OrthoDB" id="1747797at2759"/>
<sequence length="333" mass="38309">MLEELEELECLCKGPTHLLSLPNLKTLEVCDCNRLRHMFSPSLARNLLQLEELVIGRCGELEQIFIEDEAEYNQTLSKDRLWWPLLFPNLSRIDITSCHKLKSMFPVSITHLLSLQNLTTLRLQSCPMLTHLFSSTTLVRNLLQLESIDIEDCGELEQIIVEDHTENDHVQLGLFPNLSSISVKRCGKIKTLFPVIIARSGFQKLRTLIIEESFQLEELFGHKDEADMTSDREMVLPRLDRLTLKQLASLVKFCPVGYHFIFPSLSWLVVKGCPKITTRFSVDQNRSVHTKAQAPQTAKEDVDMELSSLKTTRNIECWDFDSLRKRLPPYIGK</sequence>
<evidence type="ECO:0000313" key="4">
    <source>
        <dbReference type="Proteomes" id="UP000323000"/>
    </source>
</evidence>
<dbReference type="Proteomes" id="UP000323000">
    <property type="component" value="Chromosome 3"/>
</dbReference>
<keyword evidence="1" id="KW-0611">Plant defense</keyword>